<keyword evidence="2" id="KW-0805">Transcription regulation</keyword>
<dbReference type="InParanoid" id="A0A074Y837"/>
<evidence type="ECO:0000256" key="2">
    <source>
        <dbReference type="ARBA" id="ARBA00023015"/>
    </source>
</evidence>
<feature type="region of interest" description="Disordered" evidence="5">
    <location>
        <begin position="500"/>
        <end position="673"/>
    </location>
</feature>
<dbReference type="OrthoDB" id="5600002at2759"/>
<feature type="region of interest" description="Disordered" evidence="5">
    <location>
        <begin position="54"/>
        <end position="88"/>
    </location>
</feature>
<sequence length="730" mass="78137">MGGPTPNSGTPNNASSGDISRQKLNTYIYDYFLKHGNHDVARAILKTVDLDLDQNQSPDRKDINGVGDSIDPDSKDKKPDDLPSPNVPAASDGSFLYDWWHQFWECFNAQHGRGNNTQTAKYLSNVQARMANERQRLMRVDPQMQANMAMRPGMVGPSIPVPPEMAKKFGLQPGRQPTQQQVVQMQQQMRMQQMAQLQQNAMQRDGSTMEQRPTSPGAGDVAPSPKRQRLDGNFNGAMGPMGRGQPQGMPGQQVGLSPRLSCEDVATDADQMQMPNPQAKAMQQVYANSMRQHMQSAMDSNVDKGLMPNGTPQMPQDPNAAEFFNPQIRPMPGQAPPNANSNHALQDYQMQLMLLEQQNKKRLLMARQEQDNMTNGPNGPVPASGQPQNFAPAMSPSNSRAGPSPGPNEQMRRGTPKMAPGVVPSPTADGGMPGRASPAPGQFDPNNAMNPAMFPMGMMKGPNGQMMQPPSSHPAFNQMNQQQQMDMFRQSQARNGQAQMANGFMPQGPNMMGGQPPPQPPNMTPQQRNAAMPPPPAPGNDGPRAGTGPSSPSQNQAPPTPSQANKPNTKSKKDSKASANKVTFARSSNAASNTNRPSQGGKKGTTGATPQESTEQPPTPTPAPPITPQPTSAFPPKPSQAQNQPQGGQSGMPGQQNQGGDMSNIGAPFGSMDDNFGGMGLDFEMTGPDVLDNFDFDSFLTTDGGADGFSFDPSGMNFGTDGGLEAGGDV</sequence>
<dbReference type="RefSeq" id="XP_013342289.1">
    <property type="nucleotide sequence ID" value="XM_013486835.1"/>
</dbReference>
<evidence type="ECO:0000256" key="1">
    <source>
        <dbReference type="ARBA" id="ARBA00004123"/>
    </source>
</evidence>
<feature type="region of interest" description="Disordered" evidence="5">
    <location>
        <begin position="710"/>
        <end position="730"/>
    </location>
</feature>
<feature type="region of interest" description="Disordered" evidence="5">
    <location>
        <begin position="371"/>
        <end position="448"/>
    </location>
</feature>
<dbReference type="PANTHER" id="PTHR45093">
    <property type="entry name" value="TRANSCRIPTION ACTIVATOR MSS11"/>
    <property type="match status" value="1"/>
</dbReference>
<dbReference type="GeneID" id="25364313"/>
<feature type="compositionally biased region" description="Gly residues" evidence="5">
    <location>
        <begin position="720"/>
        <end position="730"/>
    </location>
</feature>
<feature type="compositionally biased region" description="Polar residues" evidence="5">
    <location>
        <begin position="585"/>
        <end position="598"/>
    </location>
</feature>
<feature type="compositionally biased region" description="Pro residues" evidence="5">
    <location>
        <begin position="617"/>
        <end position="638"/>
    </location>
</feature>
<evidence type="ECO:0000313" key="6">
    <source>
        <dbReference type="EMBL" id="KEQ93885.1"/>
    </source>
</evidence>
<dbReference type="EMBL" id="KL584764">
    <property type="protein sequence ID" value="KEQ93885.1"/>
    <property type="molecule type" value="Genomic_DNA"/>
</dbReference>
<proteinExistence type="predicted"/>
<feature type="compositionally biased region" description="Low complexity" evidence="5">
    <location>
        <begin position="502"/>
        <end position="514"/>
    </location>
</feature>
<dbReference type="OMA" id="NMAPHFF"/>
<feature type="compositionally biased region" description="Polar residues" evidence="5">
    <location>
        <begin position="548"/>
        <end position="568"/>
    </location>
</feature>
<evidence type="ECO:0000256" key="5">
    <source>
        <dbReference type="SAM" id="MobiDB-lite"/>
    </source>
</evidence>
<dbReference type="InterPro" id="IPR006594">
    <property type="entry name" value="LisH"/>
</dbReference>
<feature type="compositionally biased region" description="Polar residues" evidence="5">
    <location>
        <begin position="205"/>
        <end position="214"/>
    </location>
</feature>
<dbReference type="AlphaFoldDB" id="A0A074Y837"/>
<dbReference type="STRING" id="1043005.A0A074Y837"/>
<evidence type="ECO:0000313" key="7">
    <source>
        <dbReference type="Proteomes" id="UP000030641"/>
    </source>
</evidence>
<evidence type="ECO:0000256" key="4">
    <source>
        <dbReference type="ARBA" id="ARBA00023242"/>
    </source>
</evidence>
<comment type="subcellular location">
    <subcellularLocation>
        <location evidence="1">Nucleus</location>
    </subcellularLocation>
</comment>
<reference evidence="6 7" key="1">
    <citation type="journal article" date="2014" name="BMC Genomics">
        <title>Genome sequencing of four Aureobasidium pullulans varieties: biotechnological potential, stress tolerance, and description of new species.</title>
        <authorList>
            <person name="Gostin Ar C."/>
            <person name="Ohm R.A."/>
            <person name="Kogej T."/>
            <person name="Sonjak S."/>
            <person name="Turk M."/>
            <person name="Zajc J."/>
            <person name="Zalar P."/>
            <person name="Grube M."/>
            <person name="Sun H."/>
            <person name="Han J."/>
            <person name="Sharma A."/>
            <person name="Chiniquy J."/>
            <person name="Ngan C.Y."/>
            <person name="Lipzen A."/>
            <person name="Barry K."/>
            <person name="Grigoriev I.V."/>
            <person name="Gunde-Cimerman N."/>
        </authorList>
    </citation>
    <scope>NUCLEOTIDE SEQUENCE [LARGE SCALE GENOMIC DNA]</scope>
    <source>
        <strain evidence="6 7">EXF-2481</strain>
    </source>
</reference>
<organism evidence="6 7">
    <name type="scientific">Aureobasidium subglaciale (strain EXF-2481)</name>
    <name type="common">Aureobasidium pullulans var. subglaciale</name>
    <dbReference type="NCBI Taxonomy" id="1043005"/>
    <lineage>
        <taxon>Eukaryota</taxon>
        <taxon>Fungi</taxon>
        <taxon>Dikarya</taxon>
        <taxon>Ascomycota</taxon>
        <taxon>Pezizomycotina</taxon>
        <taxon>Dothideomycetes</taxon>
        <taxon>Dothideomycetidae</taxon>
        <taxon>Dothideales</taxon>
        <taxon>Saccotheciaceae</taxon>
        <taxon>Aureobasidium</taxon>
    </lineage>
</organism>
<dbReference type="Proteomes" id="UP000030641">
    <property type="component" value="Unassembled WGS sequence"/>
</dbReference>
<dbReference type="HOGENOM" id="CLU_008468_0_0_1"/>
<accession>A0A074Y837</accession>
<keyword evidence="4" id="KW-0539">Nucleus</keyword>
<dbReference type="PROSITE" id="PS50896">
    <property type="entry name" value="LISH"/>
    <property type="match status" value="1"/>
</dbReference>
<evidence type="ECO:0000256" key="3">
    <source>
        <dbReference type="ARBA" id="ARBA00023163"/>
    </source>
</evidence>
<feature type="region of interest" description="Disordered" evidence="5">
    <location>
        <begin position="200"/>
        <end position="229"/>
    </location>
</feature>
<feature type="compositionally biased region" description="Basic and acidic residues" evidence="5">
    <location>
        <begin position="72"/>
        <end position="81"/>
    </location>
</feature>
<feature type="compositionally biased region" description="Polar residues" evidence="5">
    <location>
        <begin position="385"/>
        <end position="401"/>
    </location>
</feature>
<feature type="compositionally biased region" description="Low complexity" evidence="5">
    <location>
        <begin position="642"/>
        <end position="660"/>
    </location>
</feature>
<dbReference type="PANTHER" id="PTHR45093:SF2">
    <property type="entry name" value="LISH DOMAIN-CONTAINING PROTEIN"/>
    <property type="match status" value="1"/>
</dbReference>
<gene>
    <name evidence="6" type="ORF">AUEXF2481DRAFT_30959</name>
</gene>
<dbReference type="GO" id="GO:0005634">
    <property type="term" value="C:nucleus"/>
    <property type="evidence" value="ECO:0007669"/>
    <property type="project" value="UniProtKB-SubCell"/>
</dbReference>
<keyword evidence="7" id="KW-1185">Reference proteome</keyword>
<protein>
    <submittedName>
        <fullName evidence="6">Uncharacterized protein</fullName>
    </submittedName>
</protein>
<name>A0A074Y837_AURSE</name>
<keyword evidence="3" id="KW-0804">Transcription</keyword>